<evidence type="ECO:0000256" key="6">
    <source>
        <dbReference type="ARBA" id="ARBA00023136"/>
    </source>
</evidence>
<evidence type="ECO:0000259" key="9">
    <source>
        <dbReference type="Pfam" id="PF25944"/>
    </source>
</evidence>
<dbReference type="SUPFAM" id="SSF111369">
    <property type="entry name" value="HlyD-like secretion proteins"/>
    <property type="match status" value="1"/>
</dbReference>
<dbReference type="InterPro" id="IPR058626">
    <property type="entry name" value="MdtA-like_b-barrel"/>
</dbReference>
<keyword evidence="6" id="KW-0472">Membrane</keyword>
<evidence type="ECO:0000256" key="3">
    <source>
        <dbReference type="ARBA" id="ARBA00022448"/>
    </source>
</evidence>
<dbReference type="InterPro" id="IPR006143">
    <property type="entry name" value="RND_pump_MFP"/>
</dbReference>
<sequence>MKRKPLNWAALAVALLLIAVAAWFFLIRRPAAPPPAAPRGVPVSAVAVKLADVPVYIDALGTVTAIRTVTLVTQVNGILDSVDFREGQHVGKGQVIAHIDSRQLEAQLQQAQGTLVHDQATLANDRLNLQRYQTLIKTGSVTQQTLDTQAATVKQDEGTVTADTGNVKSLQVQVDYCTITSPVDGVIGLRLVDPGNYVTTTSTTGMAVITQLDPATVIFAVPEDYLGQIHEAMARGPVKVLAYDRDKRKLLATGALYALDNQVDTTTGTVKVRAQFDHAGDALFPNQFVNARMQADTLDQVPVIPTVAIQHGTNGDFIFVLGAGNKAVLRNVKAGPVSGDDTAILDAGVKPGERVVTDGADKLDNGSLVRVVASATAASAGSAASSASSGSSGSY</sequence>
<dbReference type="InterPro" id="IPR058627">
    <property type="entry name" value="MdtA-like_C"/>
</dbReference>
<dbReference type="GO" id="GO:0015562">
    <property type="term" value="F:efflux transmembrane transporter activity"/>
    <property type="evidence" value="ECO:0007669"/>
    <property type="project" value="TreeGrafter"/>
</dbReference>
<evidence type="ECO:0000256" key="2">
    <source>
        <dbReference type="ARBA" id="ARBA00009477"/>
    </source>
</evidence>
<dbReference type="Pfam" id="PF25944">
    <property type="entry name" value="Beta-barrel_RND"/>
    <property type="match status" value="1"/>
</dbReference>
<evidence type="ECO:0000259" key="10">
    <source>
        <dbReference type="Pfam" id="PF25967"/>
    </source>
</evidence>
<dbReference type="GO" id="GO:1990281">
    <property type="term" value="C:efflux pump complex"/>
    <property type="evidence" value="ECO:0007669"/>
    <property type="project" value="TreeGrafter"/>
</dbReference>
<feature type="domain" description="Multidrug resistance protein MdtA-like alpha-helical hairpin" evidence="7">
    <location>
        <begin position="107"/>
        <end position="176"/>
    </location>
</feature>
<dbReference type="Pfam" id="PF25876">
    <property type="entry name" value="HH_MFP_RND"/>
    <property type="match status" value="1"/>
</dbReference>
<evidence type="ECO:0000313" key="11">
    <source>
        <dbReference type="EMBL" id="QBR00912.1"/>
    </source>
</evidence>
<dbReference type="PANTHER" id="PTHR30469:SF12">
    <property type="entry name" value="MULTIDRUG RESISTANCE PROTEIN MDTA"/>
    <property type="match status" value="1"/>
</dbReference>
<evidence type="ECO:0000256" key="4">
    <source>
        <dbReference type="ARBA" id="ARBA00022475"/>
    </source>
</evidence>
<protein>
    <submittedName>
        <fullName evidence="11">Efflux RND transporter periplasmic adaptor subunit</fullName>
    </submittedName>
</protein>
<dbReference type="RefSeq" id="WP_134755020.1">
    <property type="nucleotide sequence ID" value="NZ_CP038150.1"/>
</dbReference>
<dbReference type="Pfam" id="PF25917">
    <property type="entry name" value="BSH_RND"/>
    <property type="match status" value="1"/>
</dbReference>
<dbReference type="KEGG" id="ppai:E1956_27060"/>
<keyword evidence="4" id="KW-1003">Cell membrane</keyword>
<dbReference type="Gene3D" id="2.40.50.100">
    <property type="match status" value="1"/>
</dbReference>
<dbReference type="InterPro" id="IPR058625">
    <property type="entry name" value="MdtA-like_BSH"/>
</dbReference>
<keyword evidence="12" id="KW-1185">Reference proteome</keyword>
<dbReference type="Proteomes" id="UP000295727">
    <property type="component" value="Chromosome 3"/>
</dbReference>
<keyword evidence="5" id="KW-0997">Cell inner membrane</keyword>
<evidence type="ECO:0000259" key="7">
    <source>
        <dbReference type="Pfam" id="PF25876"/>
    </source>
</evidence>
<evidence type="ECO:0000256" key="1">
    <source>
        <dbReference type="ARBA" id="ARBA00004236"/>
    </source>
</evidence>
<gene>
    <name evidence="11" type="ORF">E1956_27060</name>
</gene>
<feature type="domain" description="Multidrug resistance protein MdtA-like barrel-sandwich hybrid" evidence="8">
    <location>
        <begin position="67"/>
        <end position="210"/>
    </location>
</feature>
<dbReference type="NCBIfam" id="TIGR01730">
    <property type="entry name" value="RND_mfp"/>
    <property type="match status" value="1"/>
</dbReference>
<organism evidence="11 12">
    <name type="scientific">Paraburkholderia pallida</name>
    <dbReference type="NCBI Taxonomy" id="2547399"/>
    <lineage>
        <taxon>Bacteria</taxon>
        <taxon>Pseudomonadati</taxon>
        <taxon>Pseudomonadota</taxon>
        <taxon>Betaproteobacteria</taxon>
        <taxon>Burkholderiales</taxon>
        <taxon>Burkholderiaceae</taxon>
        <taxon>Paraburkholderia</taxon>
    </lineage>
</organism>
<evidence type="ECO:0000256" key="5">
    <source>
        <dbReference type="ARBA" id="ARBA00022519"/>
    </source>
</evidence>
<evidence type="ECO:0000313" key="12">
    <source>
        <dbReference type="Proteomes" id="UP000295727"/>
    </source>
</evidence>
<proteinExistence type="inferred from homology"/>
<accession>A0A4P7D2Z8</accession>
<feature type="domain" description="Multidrug resistance protein MdtA-like C-terminal permuted SH3" evidence="10">
    <location>
        <begin position="303"/>
        <end position="362"/>
    </location>
</feature>
<comment type="similarity">
    <text evidence="2">Belongs to the membrane fusion protein (MFP) (TC 8.A.1) family.</text>
</comment>
<dbReference type="Pfam" id="PF25967">
    <property type="entry name" value="RND-MFP_C"/>
    <property type="match status" value="1"/>
</dbReference>
<dbReference type="PANTHER" id="PTHR30469">
    <property type="entry name" value="MULTIDRUG RESISTANCE PROTEIN MDTA"/>
    <property type="match status" value="1"/>
</dbReference>
<dbReference type="Gene3D" id="2.40.420.20">
    <property type="match status" value="1"/>
</dbReference>
<dbReference type="EMBL" id="CP038150">
    <property type="protein sequence ID" value="QBR00912.1"/>
    <property type="molecule type" value="Genomic_DNA"/>
</dbReference>
<dbReference type="InterPro" id="IPR058624">
    <property type="entry name" value="MdtA-like_HH"/>
</dbReference>
<keyword evidence="3" id="KW-0813">Transport</keyword>
<feature type="domain" description="Multidrug resistance protein MdtA-like beta-barrel" evidence="9">
    <location>
        <begin position="215"/>
        <end position="297"/>
    </location>
</feature>
<dbReference type="Gene3D" id="1.10.287.470">
    <property type="entry name" value="Helix hairpin bin"/>
    <property type="match status" value="1"/>
</dbReference>
<reference evidence="11 12" key="1">
    <citation type="submission" date="2019-03" db="EMBL/GenBank/DDBJ databases">
        <title>Paraburkholderia sp. 7MH5, isolated from subtropical forest soil.</title>
        <authorList>
            <person name="Gao Z.-H."/>
            <person name="Qiu L.-H."/>
        </authorList>
    </citation>
    <scope>NUCLEOTIDE SEQUENCE [LARGE SCALE GENOMIC DNA]</scope>
    <source>
        <strain evidence="11 12">7MH5</strain>
    </source>
</reference>
<dbReference type="OrthoDB" id="9783047at2"/>
<dbReference type="AlphaFoldDB" id="A0A4P7D2Z8"/>
<name>A0A4P7D2Z8_9BURK</name>
<dbReference type="Gene3D" id="2.40.30.170">
    <property type="match status" value="1"/>
</dbReference>
<comment type="subcellular location">
    <subcellularLocation>
        <location evidence="1">Cell membrane</location>
    </subcellularLocation>
</comment>
<evidence type="ECO:0000259" key="8">
    <source>
        <dbReference type="Pfam" id="PF25917"/>
    </source>
</evidence>